<name>A0ABM9WTY1_VIBAE</name>
<evidence type="ECO:0000313" key="3">
    <source>
        <dbReference type="Proteomes" id="UP000242664"/>
    </source>
</evidence>
<reference evidence="3" key="1">
    <citation type="submission" date="2006-10" db="EMBL/GenBank/DDBJ databases">
        <authorList>
            <person name="Heidelberg J."/>
            <person name="Sebastian Y."/>
        </authorList>
    </citation>
    <scope>NUCLEOTIDE SEQUENCE [LARGE SCALE GENOMIC DNA]</scope>
    <source>
        <strain evidence="3">EX25</strain>
    </source>
</reference>
<accession>A0ABM9WTY1</accession>
<gene>
    <name evidence="2" type="ORF">VEx25_B0084</name>
</gene>
<feature type="region of interest" description="Disordered" evidence="1">
    <location>
        <begin position="1"/>
        <end position="29"/>
    </location>
</feature>
<organism evidence="2 3">
    <name type="scientific">Vibrio antiquarius (strain Ex25)</name>
    <dbReference type="NCBI Taxonomy" id="150340"/>
    <lineage>
        <taxon>Bacteria</taxon>
        <taxon>Pseudomonadati</taxon>
        <taxon>Pseudomonadota</taxon>
        <taxon>Gammaproteobacteria</taxon>
        <taxon>Vibrionales</taxon>
        <taxon>Vibrionaceae</taxon>
        <taxon>Vibrio</taxon>
        <taxon>Vibrio diabolicus subgroup</taxon>
    </lineage>
</organism>
<sequence length="59" mass="6329">MLQTSFKKPKQTVTANKSKTANCVSSQPTQQTPLKCVSLLSFGKTARLANCSSAVWVIA</sequence>
<evidence type="ECO:0000313" key="2">
    <source>
        <dbReference type="EMBL" id="EDN56788.1"/>
    </source>
</evidence>
<dbReference type="Proteomes" id="UP000242664">
    <property type="component" value="Unassembled WGS sequence"/>
</dbReference>
<protein>
    <submittedName>
        <fullName evidence="2">Uncharacterized protein</fullName>
    </submittedName>
</protein>
<keyword evidence="3" id="KW-1185">Reference proteome</keyword>
<dbReference type="EMBL" id="DS267827">
    <property type="protein sequence ID" value="EDN56788.1"/>
    <property type="molecule type" value="Genomic_DNA"/>
</dbReference>
<proteinExistence type="predicted"/>
<evidence type="ECO:0000256" key="1">
    <source>
        <dbReference type="SAM" id="MobiDB-lite"/>
    </source>
</evidence>